<evidence type="ECO:0000256" key="3">
    <source>
        <dbReference type="ARBA" id="ARBA00022692"/>
    </source>
</evidence>
<name>A0A834ZKL0_TETSI</name>
<comment type="caution">
    <text evidence="6">Lacks conserved residue(s) required for the propagation of feature annotation.</text>
</comment>
<dbReference type="InterPro" id="IPR007603">
    <property type="entry name" value="Choline_transptr-like"/>
</dbReference>
<evidence type="ECO:0000256" key="1">
    <source>
        <dbReference type="ARBA" id="ARBA00004141"/>
    </source>
</evidence>
<organism evidence="7 8">
    <name type="scientific">Tetracentron sinense</name>
    <name type="common">Spur-leaf</name>
    <dbReference type="NCBI Taxonomy" id="13715"/>
    <lineage>
        <taxon>Eukaryota</taxon>
        <taxon>Viridiplantae</taxon>
        <taxon>Streptophyta</taxon>
        <taxon>Embryophyta</taxon>
        <taxon>Tracheophyta</taxon>
        <taxon>Spermatophyta</taxon>
        <taxon>Magnoliopsida</taxon>
        <taxon>Trochodendrales</taxon>
        <taxon>Trochodendraceae</taxon>
        <taxon>Tetracentron</taxon>
    </lineage>
</organism>
<evidence type="ECO:0000256" key="6">
    <source>
        <dbReference type="RuleBase" id="RU368066"/>
    </source>
</evidence>
<dbReference type="EMBL" id="JABCRI010000006">
    <property type="protein sequence ID" value="KAF8405396.1"/>
    <property type="molecule type" value="Genomic_DNA"/>
</dbReference>
<keyword evidence="3 6" id="KW-0812">Transmembrane</keyword>
<keyword evidence="5 6" id="KW-0472">Membrane</keyword>
<dbReference type="Pfam" id="PF04515">
    <property type="entry name" value="Choline_transpo"/>
    <property type="match status" value="1"/>
</dbReference>
<dbReference type="Proteomes" id="UP000655225">
    <property type="component" value="Unassembled WGS sequence"/>
</dbReference>
<evidence type="ECO:0000256" key="5">
    <source>
        <dbReference type="ARBA" id="ARBA00023136"/>
    </source>
</evidence>
<feature type="transmembrane region" description="Helical" evidence="6">
    <location>
        <begin position="99"/>
        <end position="119"/>
    </location>
</feature>
<comment type="similarity">
    <text evidence="2 6">Belongs to the CTL (choline transporter-like) family.</text>
</comment>
<dbReference type="GO" id="GO:0022857">
    <property type="term" value="F:transmembrane transporter activity"/>
    <property type="evidence" value="ECO:0007669"/>
    <property type="project" value="UniProtKB-UniRule"/>
</dbReference>
<reference evidence="7 8" key="1">
    <citation type="submission" date="2020-04" db="EMBL/GenBank/DDBJ databases">
        <title>Plant Genome Project.</title>
        <authorList>
            <person name="Zhang R.-G."/>
        </authorList>
    </citation>
    <scope>NUCLEOTIDE SEQUENCE [LARGE SCALE GENOMIC DNA]</scope>
    <source>
        <strain evidence="7">YNK0</strain>
        <tissue evidence="7">Leaf</tissue>
    </source>
</reference>
<evidence type="ECO:0000313" key="8">
    <source>
        <dbReference type="Proteomes" id="UP000655225"/>
    </source>
</evidence>
<comment type="function">
    <text evidence="6">Choline transporter.</text>
</comment>
<dbReference type="OrthoDB" id="420519at2759"/>
<protein>
    <recommendedName>
        <fullName evidence="6">Choline transporter-like protein</fullName>
    </recommendedName>
</protein>
<evidence type="ECO:0000256" key="2">
    <source>
        <dbReference type="ARBA" id="ARBA00007168"/>
    </source>
</evidence>
<gene>
    <name evidence="7" type="ORF">HHK36_010301</name>
</gene>
<sequence length="202" mass="22665">MLWSAALMVEAQVYVISGTIEQWYFSKDDSTPKRSKRISLSMFLGLTYGVVRVVRAAVDSARQEDVPGMVNLLLRCYDLELLKHNLLSAAFVEIVSTRILAGVIFVFSAMYAMVVYAILKAVSDLRVDACYVAVLGWVLLIMVLGFLMHVLDTVIDTVYVCYAIDRDKGEVCKQDVHKVYVHLPISRNHTQSLGIRTTLVLV</sequence>
<dbReference type="GO" id="GO:0005886">
    <property type="term" value="C:plasma membrane"/>
    <property type="evidence" value="ECO:0007669"/>
    <property type="project" value="UniProtKB-SubCell"/>
</dbReference>
<keyword evidence="8" id="KW-1185">Reference proteome</keyword>
<evidence type="ECO:0000313" key="7">
    <source>
        <dbReference type="EMBL" id="KAF8405396.1"/>
    </source>
</evidence>
<comment type="subcellular location">
    <subcellularLocation>
        <location evidence="6">Cell membrane</location>
        <topology evidence="6">Multi-pass membrane protein</topology>
    </subcellularLocation>
    <subcellularLocation>
        <location evidence="1">Membrane</location>
        <topology evidence="1">Multi-pass membrane protein</topology>
    </subcellularLocation>
</comment>
<accession>A0A834ZKL0</accession>
<evidence type="ECO:0000256" key="4">
    <source>
        <dbReference type="ARBA" id="ARBA00022989"/>
    </source>
</evidence>
<feature type="transmembrane region" description="Helical" evidence="6">
    <location>
        <begin position="131"/>
        <end position="151"/>
    </location>
</feature>
<proteinExistence type="inferred from homology"/>
<dbReference type="AlphaFoldDB" id="A0A834ZKL0"/>
<dbReference type="OMA" id="AWVPAYY"/>
<comment type="caution">
    <text evidence="7">The sequence shown here is derived from an EMBL/GenBank/DDBJ whole genome shotgun (WGS) entry which is preliminary data.</text>
</comment>
<keyword evidence="4 6" id="KW-1133">Transmembrane helix</keyword>